<keyword evidence="3" id="KW-0808">Transferase</keyword>
<dbReference type="EMBL" id="RSDW01000001">
    <property type="protein sequence ID" value="RSL15525.1"/>
    <property type="molecule type" value="Genomic_DNA"/>
</dbReference>
<dbReference type="InterPro" id="IPR000600">
    <property type="entry name" value="ROK"/>
</dbReference>
<keyword evidence="4" id="KW-1185">Reference proteome</keyword>
<sequence>MKTQIDRAQRRQGIRRIDLAYVELASSEVARDINRDVILELIRTKQPIARADLSRSSGLQPSTVSSIVEQLLEEKWIVEGAAARRPRGRRPTLLSLNGDMVILVADIRPDQAIIAVVDLNGRFLSREALPLLTDPERGVSNLIDSMERMRARHPEKSFEGIGLSLPGRVDPISQRLILAPNLKWSDYDIKKAIEQRIPLQVEMDNAANACLLSELWFGRMDGIRNAVLITISEGVGAAILASGQLVTGKAGLAGEFGHVPLNPSGPQCGCGRNGCWEMYASSRAALRFYTELSPKTPVLTIRELLNRAEDGDRKAIEALNRQAMFLGQGLRLIATALSPELILLTGDLTISWARFGPIVEAELNGKMLAGVSPRLMVTTDAELARLRGAAALVLQRHSGYHRSAHSSAEEQQVRKPKGRSKKETAVAR</sequence>
<accession>A0A3R9NWV4</accession>
<gene>
    <name evidence="3" type="ORF">EDE15_1015</name>
</gene>
<organism evidence="3 4">
    <name type="scientific">Edaphobacter aggregans</name>
    <dbReference type="NCBI Taxonomy" id="570835"/>
    <lineage>
        <taxon>Bacteria</taxon>
        <taxon>Pseudomonadati</taxon>
        <taxon>Acidobacteriota</taxon>
        <taxon>Terriglobia</taxon>
        <taxon>Terriglobales</taxon>
        <taxon>Acidobacteriaceae</taxon>
        <taxon>Edaphobacter</taxon>
    </lineage>
</organism>
<dbReference type="Gene3D" id="3.30.420.40">
    <property type="match status" value="2"/>
</dbReference>
<evidence type="ECO:0000313" key="4">
    <source>
        <dbReference type="Proteomes" id="UP000269669"/>
    </source>
</evidence>
<dbReference type="PANTHER" id="PTHR18964:SF149">
    <property type="entry name" value="BIFUNCTIONAL UDP-N-ACETYLGLUCOSAMINE 2-EPIMERASE_N-ACETYLMANNOSAMINE KINASE"/>
    <property type="match status" value="1"/>
</dbReference>
<dbReference type="PANTHER" id="PTHR18964">
    <property type="entry name" value="ROK (REPRESSOR, ORF, KINASE) FAMILY"/>
    <property type="match status" value="1"/>
</dbReference>
<proteinExistence type="inferred from homology"/>
<dbReference type="AlphaFoldDB" id="A0A3R9NWV4"/>
<dbReference type="Gene3D" id="1.10.10.10">
    <property type="entry name" value="Winged helix-like DNA-binding domain superfamily/Winged helix DNA-binding domain"/>
    <property type="match status" value="1"/>
</dbReference>
<dbReference type="PROSITE" id="PS01125">
    <property type="entry name" value="ROK"/>
    <property type="match status" value="1"/>
</dbReference>
<dbReference type="Pfam" id="PF00480">
    <property type="entry name" value="ROK"/>
    <property type="match status" value="1"/>
</dbReference>
<dbReference type="SUPFAM" id="SSF46785">
    <property type="entry name" value="Winged helix' DNA-binding domain"/>
    <property type="match status" value="1"/>
</dbReference>
<dbReference type="SUPFAM" id="SSF53067">
    <property type="entry name" value="Actin-like ATPase domain"/>
    <property type="match status" value="1"/>
</dbReference>
<reference evidence="3 4" key="1">
    <citation type="submission" date="2018-12" db="EMBL/GenBank/DDBJ databases">
        <title>Sequencing of bacterial isolates from soil warming experiment in Harvard Forest, Massachusetts, USA.</title>
        <authorList>
            <person name="Deangelis K."/>
        </authorList>
    </citation>
    <scope>NUCLEOTIDE SEQUENCE [LARGE SCALE GENOMIC DNA]</scope>
    <source>
        <strain evidence="3 4">EB153</strain>
    </source>
</reference>
<comment type="caution">
    <text evidence="3">The sequence shown here is derived from an EMBL/GenBank/DDBJ whole genome shotgun (WGS) entry which is preliminary data.</text>
</comment>
<keyword evidence="3" id="KW-0418">Kinase</keyword>
<name>A0A3R9NWV4_9BACT</name>
<dbReference type="Proteomes" id="UP000269669">
    <property type="component" value="Unassembled WGS sequence"/>
</dbReference>
<dbReference type="InterPro" id="IPR043129">
    <property type="entry name" value="ATPase_NBD"/>
</dbReference>
<dbReference type="GO" id="GO:0016301">
    <property type="term" value="F:kinase activity"/>
    <property type="evidence" value="ECO:0007669"/>
    <property type="project" value="UniProtKB-KW"/>
</dbReference>
<comment type="similarity">
    <text evidence="1">Belongs to the ROK (NagC/XylR) family.</text>
</comment>
<dbReference type="InterPro" id="IPR049874">
    <property type="entry name" value="ROK_cs"/>
</dbReference>
<evidence type="ECO:0000256" key="2">
    <source>
        <dbReference type="SAM" id="MobiDB-lite"/>
    </source>
</evidence>
<protein>
    <submittedName>
        <fullName evidence="3">Putative NBD/HSP70 family sugar kinase</fullName>
    </submittedName>
</protein>
<dbReference type="InterPro" id="IPR036388">
    <property type="entry name" value="WH-like_DNA-bd_sf"/>
</dbReference>
<evidence type="ECO:0000313" key="3">
    <source>
        <dbReference type="EMBL" id="RSL15525.1"/>
    </source>
</evidence>
<feature type="region of interest" description="Disordered" evidence="2">
    <location>
        <begin position="401"/>
        <end position="428"/>
    </location>
</feature>
<dbReference type="RefSeq" id="WP_125484258.1">
    <property type="nucleotide sequence ID" value="NZ_RSDW01000001.1"/>
</dbReference>
<dbReference type="OrthoDB" id="9796533at2"/>
<dbReference type="InterPro" id="IPR036390">
    <property type="entry name" value="WH_DNA-bd_sf"/>
</dbReference>
<evidence type="ECO:0000256" key="1">
    <source>
        <dbReference type="ARBA" id="ARBA00006479"/>
    </source>
</evidence>